<organism evidence="1 2">
    <name type="scientific">Peronosclerospora sorghi</name>
    <dbReference type="NCBI Taxonomy" id="230839"/>
    <lineage>
        <taxon>Eukaryota</taxon>
        <taxon>Sar</taxon>
        <taxon>Stramenopiles</taxon>
        <taxon>Oomycota</taxon>
        <taxon>Peronosporomycetes</taxon>
        <taxon>Peronosporales</taxon>
        <taxon>Peronosporaceae</taxon>
        <taxon>Peronosclerospora</taxon>
    </lineage>
</organism>
<sequence length="69" mass="7852">MKVEFLYAAAKVDVELLGTCEILQEIGIQVNRTEDLENGQSKSYEDVTWDKDGSKMKHVNVVLSLFFEV</sequence>
<dbReference type="EMBL" id="CM047580">
    <property type="protein sequence ID" value="KAI9920976.1"/>
    <property type="molecule type" value="Genomic_DNA"/>
</dbReference>
<name>A0ACC0WTF7_9STRA</name>
<proteinExistence type="predicted"/>
<evidence type="ECO:0000313" key="1">
    <source>
        <dbReference type="EMBL" id="KAI9920976.1"/>
    </source>
</evidence>
<evidence type="ECO:0000313" key="2">
    <source>
        <dbReference type="Proteomes" id="UP001163321"/>
    </source>
</evidence>
<protein>
    <submittedName>
        <fullName evidence="1">Uncharacterized protein</fullName>
    </submittedName>
</protein>
<comment type="caution">
    <text evidence="1">The sequence shown here is derived from an EMBL/GenBank/DDBJ whole genome shotgun (WGS) entry which is preliminary data.</text>
</comment>
<keyword evidence="2" id="KW-1185">Reference proteome</keyword>
<reference evidence="1 2" key="1">
    <citation type="journal article" date="2022" name="bioRxiv">
        <title>The genome of the oomycete Peronosclerospora sorghi, a cosmopolitan pathogen of maize and sorghum, is inflated with dispersed pseudogenes.</title>
        <authorList>
            <person name="Fletcher K."/>
            <person name="Martin F."/>
            <person name="Isakeit T."/>
            <person name="Cavanaugh K."/>
            <person name="Magill C."/>
            <person name="Michelmore R."/>
        </authorList>
    </citation>
    <scope>NUCLEOTIDE SEQUENCE [LARGE SCALE GENOMIC DNA]</scope>
    <source>
        <strain evidence="1">P6</strain>
    </source>
</reference>
<accession>A0ACC0WTF7</accession>
<dbReference type="Proteomes" id="UP001163321">
    <property type="component" value="Chromosome 1"/>
</dbReference>
<gene>
    <name evidence="1" type="ORF">PsorP6_002427</name>
</gene>